<comment type="caution">
    <text evidence="4">The sequence shown here is derived from an EMBL/GenBank/DDBJ whole genome shotgun (WGS) entry which is preliminary data.</text>
</comment>
<evidence type="ECO:0000259" key="3">
    <source>
        <dbReference type="Pfam" id="PF09922"/>
    </source>
</evidence>
<evidence type="ECO:0000256" key="1">
    <source>
        <dbReference type="SAM" id="MobiDB-lite"/>
    </source>
</evidence>
<dbReference type="Pfam" id="PF09922">
    <property type="entry name" value="LiaF-like_C"/>
    <property type="match status" value="1"/>
</dbReference>
<dbReference type="Pfam" id="PF08044">
    <property type="entry name" value="DUF1707"/>
    <property type="match status" value="1"/>
</dbReference>
<proteinExistence type="predicted"/>
<gene>
    <name evidence="4" type="ORF">GX859_04325</name>
</gene>
<feature type="compositionally biased region" description="Polar residues" evidence="1">
    <location>
        <begin position="86"/>
        <end position="95"/>
    </location>
</feature>
<evidence type="ECO:0000313" key="4">
    <source>
        <dbReference type="EMBL" id="NLA55515.1"/>
    </source>
</evidence>
<dbReference type="InterPro" id="IPR012551">
    <property type="entry name" value="DUF1707_SHOCT-like"/>
</dbReference>
<reference evidence="4 5" key="1">
    <citation type="journal article" date="2020" name="Biotechnol. Biofuels">
        <title>New insights from the biogas microbiome by comprehensive genome-resolved metagenomics of nearly 1600 species originating from multiple anaerobic digesters.</title>
        <authorList>
            <person name="Campanaro S."/>
            <person name="Treu L."/>
            <person name="Rodriguez-R L.M."/>
            <person name="Kovalovszki A."/>
            <person name="Ziels R.M."/>
            <person name="Maus I."/>
            <person name="Zhu X."/>
            <person name="Kougias P.G."/>
            <person name="Basile A."/>
            <person name="Luo G."/>
            <person name="Schluter A."/>
            <person name="Konstantinidis K.T."/>
            <person name="Angelidaki I."/>
        </authorList>
    </citation>
    <scope>NUCLEOTIDE SEQUENCE [LARGE SCALE GENOMIC DNA]</scope>
    <source>
        <strain evidence="4">AS15tlH2ME_198</strain>
    </source>
</reference>
<dbReference type="PANTHER" id="PTHR40763:SF4">
    <property type="entry name" value="DUF1707 DOMAIN-CONTAINING PROTEIN"/>
    <property type="match status" value="1"/>
</dbReference>
<accession>A0A7X6PM60</accession>
<feature type="domain" description="DUF1707" evidence="2">
    <location>
        <begin position="8"/>
        <end position="59"/>
    </location>
</feature>
<dbReference type="AlphaFoldDB" id="A0A7X6PM60"/>
<name>A0A7X6PM60_9CORY</name>
<feature type="region of interest" description="Disordered" evidence="1">
    <location>
        <begin position="70"/>
        <end position="98"/>
    </location>
</feature>
<feature type="domain" description="Cell wall-active antibiotics response LiaF-like C-terminal" evidence="3">
    <location>
        <begin position="127"/>
        <end position="193"/>
    </location>
</feature>
<protein>
    <submittedName>
        <fullName evidence="4">DUF1707 domain-containing protein</fullName>
    </submittedName>
</protein>
<sequence length="221" mass="23750">MSTEPSRIRASDQDRNRAAEALSRAFAQGQLDFREFDERTSTVWATTYRDELLPPLADLFPDPARVLDHPLPAVRPDHPPAPTPQPRSMSLQQVTGEPGGDSFSLALMGGTERAGGWLCAPTHTSVAIMGGTDLDLRQARLSARETVIYAVAVMGGIEIIVPEDARIICDGVGVMGAFGVTDHKSVTLAREDIPADAPVIRLRGMGLMGAVEVIRKARGAR</sequence>
<dbReference type="EMBL" id="JAAZHI010000092">
    <property type="protein sequence ID" value="NLA55515.1"/>
    <property type="molecule type" value="Genomic_DNA"/>
</dbReference>
<organism evidence="4 5">
    <name type="scientific">Corynebacterium humireducens</name>
    <dbReference type="NCBI Taxonomy" id="1223514"/>
    <lineage>
        <taxon>Bacteria</taxon>
        <taxon>Bacillati</taxon>
        <taxon>Actinomycetota</taxon>
        <taxon>Actinomycetes</taxon>
        <taxon>Mycobacteriales</taxon>
        <taxon>Corynebacteriaceae</taxon>
        <taxon>Corynebacterium</taxon>
    </lineage>
</organism>
<evidence type="ECO:0000259" key="2">
    <source>
        <dbReference type="Pfam" id="PF08044"/>
    </source>
</evidence>
<dbReference type="InterPro" id="IPR024425">
    <property type="entry name" value="LiaF-like_C"/>
</dbReference>
<evidence type="ECO:0000313" key="5">
    <source>
        <dbReference type="Proteomes" id="UP000557899"/>
    </source>
</evidence>
<dbReference type="PANTHER" id="PTHR40763">
    <property type="entry name" value="MEMBRANE PROTEIN-RELATED"/>
    <property type="match status" value="1"/>
</dbReference>
<dbReference type="Proteomes" id="UP000557899">
    <property type="component" value="Unassembled WGS sequence"/>
</dbReference>